<sequence length="86" mass="9290">MPRRRAPQLRSAAVWCLCCGGEHGVISCGSESGDRTCEGGAPGLRGPARMKEIWWTLSGAWDPVNDMEGSGPHMASHLGMLGWRRP</sequence>
<dbReference type="EMBL" id="JANPWB010000003">
    <property type="protein sequence ID" value="KAJ1198764.1"/>
    <property type="molecule type" value="Genomic_DNA"/>
</dbReference>
<evidence type="ECO:0000313" key="1">
    <source>
        <dbReference type="EMBL" id="KAJ1198764.1"/>
    </source>
</evidence>
<proteinExistence type="predicted"/>
<gene>
    <name evidence="1" type="ORF">NDU88_002603</name>
</gene>
<organism evidence="1 2">
    <name type="scientific">Pleurodeles waltl</name>
    <name type="common">Iberian ribbed newt</name>
    <dbReference type="NCBI Taxonomy" id="8319"/>
    <lineage>
        <taxon>Eukaryota</taxon>
        <taxon>Metazoa</taxon>
        <taxon>Chordata</taxon>
        <taxon>Craniata</taxon>
        <taxon>Vertebrata</taxon>
        <taxon>Euteleostomi</taxon>
        <taxon>Amphibia</taxon>
        <taxon>Batrachia</taxon>
        <taxon>Caudata</taxon>
        <taxon>Salamandroidea</taxon>
        <taxon>Salamandridae</taxon>
        <taxon>Pleurodelinae</taxon>
        <taxon>Pleurodeles</taxon>
    </lineage>
</organism>
<comment type="caution">
    <text evidence="1">The sequence shown here is derived from an EMBL/GenBank/DDBJ whole genome shotgun (WGS) entry which is preliminary data.</text>
</comment>
<keyword evidence="2" id="KW-1185">Reference proteome</keyword>
<accession>A0AAV7VDS1</accession>
<name>A0AAV7VDS1_PLEWA</name>
<protein>
    <recommendedName>
        <fullName evidence="3">Secreted protein</fullName>
    </recommendedName>
</protein>
<dbReference type="AlphaFoldDB" id="A0AAV7VDS1"/>
<reference evidence="1" key="1">
    <citation type="journal article" date="2022" name="bioRxiv">
        <title>Sequencing and chromosome-scale assembly of the giantPleurodeles waltlgenome.</title>
        <authorList>
            <person name="Brown T."/>
            <person name="Elewa A."/>
            <person name="Iarovenko S."/>
            <person name="Subramanian E."/>
            <person name="Araus A.J."/>
            <person name="Petzold A."/>
            <person name="Susuki M."/>
            <person name="Suzuki K.-i.T."/>
            <person name="Hayashi T."/>
            <person name="Toyoda A."/>
            <person name="Oliveira C."/>
            <person name="Osipova E."/>
            <person name="Leigh N.D."/>
            <person name="Simon A."/>
            <person name="Yun M.H."/>
        </authorList>
    </citation>
    <scope>NUCLEOTIDE SEQUENCE</scope>
    <source>
        <strain evidence="1">20211129_DDA</strain>
        <tissue evidence="1">Liver</tissue>
    </source>
</reference>
<evidence type="ECO:0008006" key="3">
    <source>
        <dbReference type="Google" id="ProtNLM"/>
    </source>
</evidence>
<evidence type="ECO:0000313" key="2">
    <source>
        <dbReference type="Proteomes" id="UP001066276"/>
    </source>
</evidence>
<dbReference type="Proteomes" id="UP001066276">
    <property type="component" value="Chromosome 2_1"/>
</dbReference>